<organism evidence="2 3">
    <name type="scientific">Martelella mediterranea DSM 17316</name>
    <dbReference type="NCBI Taxonomy" id="1122214"/>
    <lineage>
        <taxon>Bacteria</taxon>
        <taxon>Pseudomonadati</taxon>
        <taxon>Pseudomonadota</taxon>
        <taxon>Alphaproteobacteria</taxon>
        <taxon>Hyphomicrobiales</taxon>
        <taxon>Aurantimonadaceae</taxon>
        <taxon>Martelella</taxon>
    </lineage>
</organism>
<keyword evidence="3" id="KW-1185">Reference proteome</keyword>
<dbReference type="KEGG" id="mmed:Mame_05239"/>
<proteinExistence type="predicted"/>
<dbReference type="Proteomes" id="UP000191135">
    <property type="component" value="Plasmid pMM170"/>
</dbReference>
<dbReference type="SUPFAM" id="SSF52266">
    <property type="entry name" value="SGNH hydrolase"/>
    <property type="match status" value="1"/>
</dbReference>
<keyword evidence="2" id="KW-0614">Plasmid</keyword>
<keyword evidence="2" id="KW-0378">Hydrolase</keyword>
<dbReference type="AlphaFoldDB" id="A0A1U9ZAC5"/>
<evidence type="ECO:0000313" key="3">
    <source>
        <dbReference type="Proteomes" id="UP000191135"/>
    </source>
</evidence>
<dbReference type="RefSeq" id="WP_235726873.1">
    <property type="nucleotide sequence ID" value="NZ_AQWH01000034.1"/>
</dbReference>
<dbReference type="Gene3D" id="3.40.50.1110">
    <property type="entry name" value="SGNH hydrolase"/>
    <property type="match status" value="1"/>
</dbReference>
<sequence length="222" mass="24018">MNVFVRNKDKYMSKTIMAFGDSLTWGTNPVAGGRHDYHDRWPSVLEAGLGATHRVVAEGLGGRTSAFDDRTAAFDRNGARALPMLLATHSPLDLVIIMLGANDLKPYISPTVDGAFAGMSRLIEIVRCFPYNWGMTPPKIMIVSPPHFCMRSDNQGPQSGRIVEHSHLLASGYRAIAEAQNCAFFDAAQVAKASDVDGVHLDAANTRAIGAALIEPVRKLLA</sequence>
<dbReference type="eggNOG" id="COG2755">
    <property type="taxonomic scope" value="Bacteria"/>
</dbReference>
<evidence type="ECO:0000313" key="2">
    <source>
        <dbReference type="EMBL" id="AQZ54530.1"/>
    </source>
</evidence>
<dbReference type="InterPro" id="IPR013830">
    <property type="entry name" value="SGNH_hydro"/>
</dbReference>
<protein>
    <submittedName>
        <fullName evidence="2">GDSL-like Lipase/Acylhydrolase</fullName>
    </submittedName>
</protein>
<reference evidence="2 3" key="1">
    <citation type="submission" date="2017-03" db="EMBL/GenBank/DDBJ databases">
        <title>Foreign affairs: Plasmid Transfer between Roseobacters and Rhizobia.</title>
        <authorList>
            <person name="Bartling P."/>
            <person name="Bunk B."/>
            <person name="Overmann J."/>
            <person name="Brinkmann H."/>
            <person name="Petersen J."/>
        </authorList>
    </citation>
    <scope>NUCLEOTIDE SEQUENCE [LARGE SCALE GENOMIC DNA]</scope>
    <source>
        <strain evidence="2 3">MACL11</strain>
        <plasmid evidence="3">Plasmid pmm170</plasmid>
    </source>
</reference>
<dbReference type="InterPro" id="IPR036514">
    <property type="entry name" value="SGNH_hydro_sf"/>
</dbReference>
<evidence type="ECO:0000259" key="1">
    <source>
        <dbReference type="Pfam" id="PF13472"/>
    </source>
</evidence>
<name>A0A1U9ZAC5_9HYPH</name>
<dbReference type="GO" id="GO:0016788">
    <property type="term" value="F:hydrolase activity, acting on ester bonds"/>
    <property type="evidence" value="ECO:0007669"/>
    <property type="project" value="UniProtKB-ARBA"/>
</dbReference>
<geneLocation type="plasmid" evidence="3">
    <name>pmm170</name>
</geneLocation>
<dbReference type="CDD" id="cd01839">
    <property type="entry name" value="SGNH_arylesterase_like"/>
    <property type="match status" value="1"/>
</dbReference>
<dbReference type="Pfam" id="PF13472">
    <property type="entry name" value="Lipase_GDSL_2"/>
    <property type="match status" value="1"/>
</dbReference>
<gene>
    <name evidence="2" type="ORF">Mame_05239</name>
</gene>
<dbReference type="EMBL" id="CP020333">
    <property type="protein sequence ID" value="AQZ54530.1"/>
    <property type="molecule type" value="Genomic_DNA"/>
</dbReference>
<feature type="domain" description="SGNH hydrolase-type esterase" evidence="1">
    <location>
        <begin position="18"/>
        <end position="203"/>
    </location>
</feature>
<accession>A0A1U9ZAC5</accession>